<proteinExistence type="predicted"/>
<feature type="domain" description="YcdB/YcdC repeated" evidence="2">
    <location>
        <begin position="95"/>
        <end position="186"/>
    </location>
</feature>
<comment type="caution">
    <text evidence="4">The sequence shown here is derived from an EMBL/GenBank/DDBJ whole genome shotgun (WGS) entry which is preliminary data.</text>
</comment>
<reference evidence="5" key="1">
    <citation type="submission" date="2015-07" db="EMBL/GenBank/DDBJ databases">
        <title>Genome sequencing project for genomic taxonomy and phylogenomics of Bacillus-like bacteria.</title>
        <authorList>
            <person name="Liu B."/>
            <person name="Wang J."/>
            <person name="Zhu Y."/>
            <person name="Liu G."/>
            <person name="Chen Q."/>
            <person name="Chen Z."/>
            <person name="Lan J."/>
            <person name="Che J."/>
            <person name="Ge C."/>
            <person name="Shi H."/>
            <person name="Pan Z."/>
            <person name="Liu X."/>
        </authorList>
    </citation>
    <scope>NUCLEOTIDE SEQUENCE [LARGE SCALE GENOMIC DNA]</scope>
    <source>
        <strain evidence="5">DSM 9887</strain>
    </source>
</reference>
<dbReference type="InterPro" id="IPR032599">
    <property type="entry name" value="YcdB/YcdC_rep_domain"/>
</dbReference>
<feature type="signal peptide" evidence="1">
    <location>
        <begin position="1"/>
        <end position="24"/>
    </location>
</feature>
<sequence>MKKMIKIVCLLATTSLLAATPIYATQKSNKSAEKTQAVTVADITKMVDDSIAKTKKLLPYLDDFPHKTVTIDEGGDKTVRVLLKKNEDEEKILPNVVLWLDKKTGELKRFRLLNDANTDESLAKGETAVEQATAFLKQWYGEDMRGYRYNPYLSHTIGVPFSKVVNGLFYPSQSLRITVDSAGRITEGGQAPVPDSNFNYPVPEIEETRFDDPKDAIPVEEMETLVASMMTLSHDGDTFIYQPMFSGYIDAKTGKGLEIRQANYETPGPIVHVKPSGATFSVKTKEDAASYLKKERGIQATAADIREEAARDETKKRFWWKEGTEQEALVQADAATGEVVAYFTIDTEQNETKSVTREQARLLAIKEVEKYLPSGTTELMEIVNHRSENWRGNMFTFAPLHQGIPNLSHAFTVNIHGDQVTDFFGATKAKLAAKPTEVAKVVSAEQAAKAFLKENPLQLIYFYPKDNGKQAVLTYQAKQGYSLTKINAVTGKIIEPKNE</sequence>
<keyword evidence="1" id="KW-0732">Signal</keyword>
<dbReference type="PATRIC" id="fig|54915.3.peg.5768"/>
<evidence type="ECO:0000313" key="3">
    <source>
        <dbReference type="EMBL" id="GED67691.1"/>
    </source>
</evidence>
<evidence type="ECO:0000313" key="6">
    <source>
        <dbReference type="Proteomes" id="UP000319578"/>
    </source>
</evidence>
<gene>
    <name evidence="4" type="ORF">ADS79_02975</name>
    <name evidence="3" type="ORF">BRE01_13930</name>
</gene>
<organism evidence="4 5">
    <name type="scientific">Brevibacillus reuszeri</name>
    <dbReference type="NCBI Taxonomy" id="54915"/>
    <lineage>
        <taxon>Bacteria</taxon>
        <taxon>Bacillati</taxon>
        <taxon>Bacillota</taxon>
        <taxon>Bacilli</taxon>
        <taxon>Bacillales</taxon>
        <taxon>Paenibacillaceae</taxon>
        <taxon>Brevibacillus</taxon>
    </lineage>
</organism>
<reference evidence="3 6" key="3">
    <citation type="submission" date="2019-06" db="EMBL/GenBank/DDBJ databases">
        <title>Whole genome shotgun sequence of Brevibacillus reuszeri NBRC 15719.</title>
        <authorList>
            <person name="Hosoyama A."/>
            <person name="Uohara A."/>
            <person name="Ohji S."/>
            <person name="Ichikawa N."/>
        </authorList>
    </citation>
    <scope>NUCLEOTIDE SEQUENCE [LARGE SCALE GENOMIC DNA]</scope>
    <source>
        <strain evidence="3 6">NBRC 15719</strain>
    </source>
</reference>
<dbReference type="EMBL" id="LGIQ01000002">
    <property type="protein sequence ID" value="KNB74663.1"/>
    <property type="molecule type" value="Genomic_DNA"/>
</dbReference>
<name>A0A0K9Z107_9BACL</name>
<keyword evidence="6" id="KW-1185">Reference proteome</keyword>
<dbReference type="OrthoDB" id="2469136at2"/>
<dbReference type="Proteomes" id="UP000036834">
    <property type="component" value="Unassembled WGS sequence"/>
</dbReference>
<feature type="domain" description="YcdB/YcdC repeated" evidence="2">
    <location>
        <begin position="307"/>
        <end position="417"/>
    </location>
</feature>
<dbReference type="STRING" id="54915.ADS79_02975"/>
<accession>A0A0K9Z107</accession>
<protein>
    <recommendedName>
        <fullName evidence="2">YcdB/YcdC repeated domain-containing protein</fullName>
    </recommendedName>
</protein>
<feature type="chain" id="PRO_5005533758" description="YcdB/YcdC repeated domain-containing protein" evidence="1">
    <location>
        <begin position="25"/>
        <end position="499"/>
    </location>
</feature>
<evidence type="ECO:0000313" key="4">
    <source>
        <dbReference type="EMBL" id="KNB74663.1"/>
    </source>
</evidence>
<dbReference type="AlphaFoldDB" id="A0A0K9Z107"/>
<reference evidence="4" key="2">
    <citation type="submission" date="2015-07" db="EMBL/GenBank/DDBJ databases">
        <title>MeaNS - Measles Nucleotide Surveillance Program.</title>
        <authorList>
            <person name="Tran T."/>
            <person name="Druce J."/>
        </authorList>
    </citation>
    <scope>NUCLEOTIDE SEQUENCE</scope>
    <source>
        <strain evidence="4">DSM 9887</strain>
    </source>
</reference>
<dbReference type="RefSeq" id="WP_049736914.1">
    <property type="nucleotide sequence ID" value="NZ_BJON01000006.1"/>
</dbReference>
<dbReference type="Pfam" id="PF16244">
    <property type="entry name" value="DUF4901"/>
    <property type="match status" value="2"/>
</dbReference>
<evidence type="ECO:0000256" key="1">
    <source>
        <dbReference type="SAM" id="SignalP"/>
    </source>
</evidence>
<evidence type="ECO:0000313" key="5">
    <source>
        <dbReference type="Proteomes" id="UP000036834"/>
    </source>
</evidence>
<evidence type="ECO:0000259" key="2">
    <source>
        <dbReference type="Pfam" id="PF16244"/>
    </source>
</evidence>
<dbReference type="EMBL" id="BJON01000006">
    <property type="protein sequence ID" value="GED67691.1"/>
    <property type="molecule type" value="Genomic_DNA"/>
</dbReference>
<dbReference type="Proteomes" id="UP000319578">
    <property type="component" value="Unassembled WGS sequence"/>
</dbReference>